<keyword evidence="15" id="KW-1185">Reference proteome</keyword>
<dbReference type="RefSeq" id="WP_268043274.1">
    <property type="nucleotide sequence ID" value="NZ_CP104064.1"/>
</dbReference>
<evidence type="ECO:0000256" key="5">
    <source>
        <dbReference type="ARBA" id="ARBA00022723"/>
    </source>
</evidence>
<keyword evidence="5" id="KW-0479">Metal-binding</keyword>
<feature type="domain" description="DAGKc" evidence="13">
    <location>
        <begin position="1"/>
        <end position="129"/>
    </location>
</feature>
<keyword evidence="9" id="KW-0460">Magnesium</keyword>
<dbReference type="Pfam" id="PF00781">
    <property type="entry name" value="DAGK_cat"/>
    <property type="match status" value="1"/>
</dbReference>
<keyword evidence="11" id="KW-0594">Phospholipid biosynthesis</keyword>
<evidence type="ECO:0000313" key="15">
    <source>
        <dbReference type="Proteomes" id="UP001164803"/>
    </source>
</evidence>
<keyword evidence="7 14" id="KW-0418">Kinase</keyword>
<evidence type="ECO:0000256" key="4">
    <source>
        <dbReference type="ARBA" id="ARBA00022679"/>
    </source>
</evidence>
<keyword evidence="6" id="KW-0547">Nucleotide-binding</keyword>
<keyword evidence="3" id="KW-0444">Lipid biosynthesis</keyword>
<dbReference type="Gene3D" id="3.40.50.10330">
    <property type="entry name" value="Probable inorganic polyphosphate/atp-NAD kinase, domain 1"/>
    <property type="match status" value="1"/>
</dbReference>
<dbReference type="NCBIfam" id="TIGR00147">
    <property type="entry name" value="YegS/Rv2252/BmrU family lipid kinase"/>
    <property type="match status" value="1"/>
</dbReference>
<comment type="similarity">
    <text evidence="2">Belongs to the diacylglycerol/lipid kinase family.</text>
</comment>
<evidence type="ECO:0000256" key="11">
    <source>
        <dbReference type="ARBA" id="ARBA00023209"/>
    </source>
</evidence>
<evidence type="ECO:0000256" key="7">
    <source>
        <dbReference type="ARBA" id="ARBA00022777"/>
    </source>
</evidence>
<comment type="cofactor">
    <cofactor evidence="1">
        <name>Mg(2+)</name>
        <dbReference type="ChEBI" id="CHEBI:18420"/>
    </cofactor>
</comment>
<evidence type="ECO:0000256" key="10">
    <source>
        <dbReference type="ARBA" id="ARBA00023098"/>
    </source>
</evidence>
<reference evidence="14" key="1">
    <citation type="submission" date="2022-08" db="EMBL/GenBank/DDBJ databases">
        <title>Alicyclobacillus dauci DSM2870, complete genome.</title>
        <authorList>
            <person name="Wang Q."/>
            <person name="Cai R."/>
            <person name="Wang Z."/>
        </authorList>
    </citation>
    <scope>NUCLEOTIDE SEQUENCE</scope>
    <source>
        <strain evidence="14">DSM 28700</strain>
    </source>
</reference>
<dbReference type="Gene3D" id="2.60.200.40">
    <property type="match status" value="1"/>
</dbReference>
<dbReference type="Proteomes" id="UP001164803">
    <property type="component" value="Chromosome"/>
</dbReference>
<keyword evidence="10" id="KW-0443">Lipid metabolism</keyword>
<dbReference type="PANTHER" id="PTHR12358:SF106">
    <property type="entry name" value="LIPID KINASE YEGS"/>
    <property type="match status" value="1"/>
</dbReference>
<evidence type="ECO:0000256" key="6">
    <source>
        <dbReference type="ARBA" id="ARBA00022741"/>
    </source>
</evidence>
<evidence type="ECO:0000256" key="3">
    <source>
        <dbReference type="ARBA" id="ARBA00022516"/>
    </source>
</evidence>
<proteinExistence type="inferred from homology"/>
<dbReference type="InterPro" id="IPR001206">
    <property type="entry name" value="Diacylglycerol_kinase_cat_dom"/>
</dbReference>
<evidence type="ECO:0000256" key="8">
    <source>
        <dbReference type="ARBA" id="ARBA00022840"/>
    </source>
</evidence>
<gene>
    <name evidence="14" type="ORF">NZD86_17185</name>
</gene>
<keyword evidence="8" id="KW-0067">ATP-binding</keyword>
<name>A0ABY6YZN6_9BACL</name>
<evidence type="ECO:0000256" key="12">
    <source>
        <dbReference type="ARBA" id="ARBA00023264"/>
    </source>
</evidence>
<keyword evidence="12" id="KW-1208">Phospholipid metabolism</keyword>
<evidence type="ECO:0000256" key="1">
    <source>
        <dbReference type="ARBA" id="ARBA00001946"/>
    </source>
</evidence>
<protein>
    <submittedName>
        <fullName evidence="14">Diacylglycerol kinase family lipid kinase</fullName>
    </submittedName>
</protein>
<dbReference type="InterPro" id="IPR016064">
    <property type="entry name" value="NAD/diacylglycerol_kinase_sf"/>
</dbReference>
<evidence type="ECO:0000313" key="14">
    <source>
        <dbReference type="EMBL" id="WAH35980.1"/>
    </source>
</evidence>
<evidence type="ECO:0000256" key="2">
    <source>
        <dbReference type="ARBA" id="ARBA00005983"/>
    </source>
</evidence>
<organism evidence="14 15">
    <name type="scientific">Alicyclobacillus dauci</name>
    <dbReference type="NCBI Taxonomy" id="1475485"/>
    <lineage>
        <taxon>Bacteria</taxon>
        <taxon>Bacillati</taxon>
        <taxon>Bacillota</taxon>
        <taxon>Bacilli</taxon>
        <taxon>Bacillales</taxon>
        <taxon>Alicyclobacillaceae</taxon>
        <taxon>Alicyclobacillus</taxon>
    </lineage>
</organism>
<dbReference type="InterPro" id="IPR017438">
    <property type="entry name" value="ATP-NAD_kinase_N"/>
</dbReference>
<accession>A0ABY6YZN6</accession>
<dbReference type="PROSITE" id="PS50146">
    <property type="entry name" value="DAGK"/>
    <property type="match status" value="1"/>
</dbReference>
<evidence type="ECO:0000259" key="13">
    <source>
        <dbReference type="PROSITE" id="PS50146"/>
    </source>
</evidence>
<dbReference type="InterPro" id="IPR045540">
    <property type="entry name" value="YegS/DAGK_C"/>
</dbReference>
<evidence type="ECO:0000256" key="9">
    <source>
        <dbReference type="ARBA" id="ARBA00022842"/>
    </source>
</evidence>
<dbReference type="GO" id="GO:0016301">
    <property type="term" value="F:kinase activity"/>
    <property type="evidence" value="ECO:0007669"/>
    <property type="project" value="UniProtKB-KW"/>
</dbReference>
<dbReference type="Pfam" id="PF19279">
    <property type="entry name" value="YegS_C"/>
    <property type="match status" value="1"/>
</dbReference>
<dbReference type="InterPro" id="IPR050187">
    <property type="entry name" value="Lipid_Phosphate_FormReg"/>
</dbReference>
<dbReference type="EMBL" id="CP104064">
    <property type="protein sequence ID" value="WAH35980.1"/>
    <property type="molecule type" value="Genomic_DNA"/>
</dbReference>
<dbReference type="SUPFAM" id="SSF111331">
    <property type="entry name" value="NAD kinase/diacylglycerol kinase-like"/>
    <property type="match status" value="1"/>
</dbReference>
<dbReference type="InterPro" id="IPR005218">
    <property type="entry name" value="Diacylglycerol/lipid_kinase"/>
</dbReference>
<dbReference type="SMART" id="SM00046">
    <property type="entry name" value="DAGKc"/>
    <property type="match status" value="1"/>
</dbReference>
<keyword evidence="4" id="KW-0808">Transferase</keyword>
<dbReference type="PANTHER" id="PTHR12358">
    <property type="entry name" value="SPHINGOSINE KINASE"/>
    <property type="match status" value="1"/>
</dbReference>
<sequence>METLFIVNPTAGRGTTKSRWDAFERQLKKYTTFPYKVHFTTRSGEAETVSLQATRSHFERVIAVGGDGTVNEIVNGVLGRDVMIGILPFGTGNDLARSIEANKSDKDLLHTLCYPKEASLNVAKINGRHFINAAGIGFDGIVANHINRHMFIKSLGALGYSLSAITVLKSFTPSEVMLNIDGNCVILSHVWMIAIGNGSFYGGGMKICPSAKYDDDLLDVCIVSNLGKMNFLKLLPSVYTGRHVEKETFITMQQGKRIEITCPDYMIAHADGELIASSSLQISISEKRIRFLTD</sequence>